<dbReference type="InterPro" id="IPR001647">
    <property type="entry name" value="HTH_TetR"/>
</dbReference>
<dbReference type="GO" id="GO:0003700">
    <property type="term" value="F:DNA-binding transcription factor activity"/>
    <property type="evidence" value="ECO:0007669"/>
    <property type="project" value="TreeGrafter"/>
</dbReference>
<evidence type="ECO:0000256" key="1">
    <source>
        <dbReference type="ARBA" id="ARBA00023015"/>
    </source>
</evidence>
<dbReference type="Pfam" id="PF16859">
    <property type="entry name" value="TetR_C_11"/>
    <property type="match status" value="1"/>
</dbReference>
<dbReference type="PANTHER" id="PTHR30055">
    <property type="entry name" value="HTH-TYPE TRANSCRIPTIONAL REGULATOR RUTR"/>
    <property type="match status" value="1"/>
</dbReference>
<dbReference type="AlphaFoldDB" id="A0A1H1G1L3"/>
<dbReference type="InterPro" id="IPR023772">
    <property type="entry name" value="DNA-bd_HTH_TetR-type_CS"/>
</dbReference>
<dbReference type="RefSeq" id="WP_093259837.1">
    <property type="nucleotide sequence ID" value="NZ_FNKK01000002.1"/>
</dbReference>
<dbReference type="PROSITE" id="PS50977">
    <property type="entry name" value="HTH_TETR_2"/>
    <property type="match status" value="1"/>
</dbReference>
<feature type="DNA-binding region" description="H-T-H motif" evidence="4">
    <location>
        <begin position="44"/>
        <end position="63"/>
    </location>
</feature>
<dbReference type="InterPro" id="IPR009057">
    <property type="entry name" value="Homeodomain-like_sf"/>
</dbReference>
<evidence type="ECO:0000313" key="7">
    <source>
        <dbReference type="EMBL" id="SDR07112.1"/>
    </source>
</evidence>
<evidence type="ECO:0000256" key="2">
    <source>
        <dbReference type="ARBA" id="ARBA00023125"/>
    </source>
</evidence>
<feature type="domain" description="HTH tetR-type" evidence="6">
    <location>
        <begin position="20"/>
        <end position="81"/>
    </location>
</feature>
<sequence length="229" mass="24878">MTTGETDRRPPRSAGRPRSARAEKAILDATVDLISEGMGVAELSIEAIAARAGVGKATIYRRWSNKEDLVVDALAALKAVLPSMPGTSVRDDLVAYLGLMAEEAFHPRHRCMMNVAMSEYGRHPRLVQRFYELAVEPRHRVLRSALERGVESGELRADLDIGIAIPMINGALMGHVKAMQMQQIVTTGRIAPPEECRPTLTALVETIVDRLLTGFAVRDRGGPEAGGEG</sequence>
<proteinExistence type="predicted"/>
<dbReference type="EMBL" id="FNKK01000002">
    <property type="protein sequence ID" value="SDR07112.1"/>
    <property type="molecule type" value="Genomic_DNA"/>
</dbReference>
<accession>A0A1H1G1L3</accession>
<evidence type="ECO:0000256" key="5">
    <source>
        <dbReference type="SAM" id="MobiDB-lite"/>
    </source>
</evidence>
<dbReference type="Gene3D" id="1.10.10.60">
    <property type="entry name" value="Homeodomain-like"/>
    <property type="match status" value="1"/>
</dbReference>
<dbReference type="GO" id="GO:0000976">
    <property type="term" value="F:transcription cis-regulatory region binding"/>
    <property type="evidence" value="ECO:0007669"/>
    <property type="project" value="TreeGrafter"/>
</dbReference>
<keyword evidence="3" id="KW-0804">Transcription</keyword>
<dbReference type="InterPro" id="IPR036271">
    <property type="entry name" value="Tet_transcr_reg_TetR-rel_C_sf"/>
</dbReference>
<dbReference type="STRING" id="35622.SAMN04489764_3317"/>
<evidence type="ECO:0000256" key="4">
    <source>
        <dbReference type="PROSITE-ProRule" id="PRU00335"/>
    </source>
</evidence>
<evidence type="ECO:0000313" key="8">
    <source>
        <dbReference type="Proteomes" id="UP000217103"/>
    </source>
</evidence>
<evidence type="ECO:0000259" key="6">
    <source>
        <dbReference type="PROSITE" id="PS50977"/>
    </source>
</evidence>
<evidence type="ECO:0000256" key="3">
    <source>
        <dbReference type="ARBA" id="ARBA00023163"/>
    </source>
</evidence>
<reference evidence="7 8" key="1">
    <citation type="submission" date="2016-10" db="EMBL/GenBank/DDBJ databases">
        <authorList>
            <person name="de Groot N.N."/>
        </authorList>
    </citation>
    <scope>NUCLEOTIDE SEQUENCE [LARGE SCALE GENOMIC DNA]</scope>
    <source>
        <strain evidence="7 8">DSM 43794</strain>
    </source>
</reference>
<dbReference type="Gene3D" id="1.10.357.10">
    <property type="entry name" value="Tetracycline Repressor, domain 2"/>
    <property type="match status" value="1"/>
</dbReference>
<organism evidence="7 8">
    <name type="scientific">Thermostaphylospora chromogena</name>
    <dbReference type="NCBI Taxonomy" id="35622"/>
    <lineage>
        <taxon>Bacteria</taxon>
        <taxon>Bacillati</taxon>
        <taxon>Actinomycetota</taxon>
        <taxon>Actinomycetes</taxon>
        <taxon>Streptosporangiales</taxon>
        <taxon>Thermomonosporaceae</taxon>
        <taxon>Thermostaphylospora</taxon>
    </lineage>
</organism>
<dbReference type="PANTHER" id="PTHR30055:SF148">
    <property type="entry name" value="TETR-FAMILY TRANSCRIPTIONAL REGULATOR"/>
    <property type="match status" value="1"/>
</dbReference>
<keyword evidence="8" id="KW-1185">Reference proteome</keyword>
<gene>
    <name evidence="7" type="ORF">SAMN04489764_3317</name>
</gene>
<dbReference type="OrthoDB" id="9796019at2"/>
<protein>
    <submittedName>
        <fullName evidence="7">DNA-binding transcriptional regulator, AcrR family</fullName>
    </submittedName>
</protein>
<name>A0A1H1G1L3_9ACTN</name>
<dbReference type="SUPFAM" id="SSF46689">
    <property type="entry name" value="Homeodomain-like"/>
    <property type="match status" value="1"/>
</dbReference>
<dbReference type="InterPro" id="IPR050109">
    <property type="entry name" value="HTH-type_TetR-like_transc_reg"/>
</dbReference>
<dbReference type="Pfam" id="PF00440">
    <property type="entry name" value="TetR_N"/>
    <property type="match status" value="1"/>
</dbReference>
<dbReference type="PROSITE" id="PS01081">
    <property type="entry name" value="HTH_TETR_1"/>
    <property type="match status" value="1"/>
</dbReference>
<keyword evidence="1" id="KW-0805">Transcription regulation</keyword>
<dbReference type="SUPFAM" id="SSF48498">
    <property type="entry name" value="Tetracyclin repressor-like, C-terminal domain"/>
    <property type="match status" value="1"/>
</dbReference>
<feature type="compositionally biased region" description="Basic and acidic residues" evidence="5">
    <location>
        <begin position="1"/>
        <end position="10"/>
    </location>
</feature>
<dbReference type="InterPro" id="IPR011075">
    <property type="entry name" value="TetR_C"/>
</dbReference>
<feature type="region of interest" description="Disordered" evidence="5">
    <location>
        <begin position="1"/>
        <end position="21"/>
    </location>
</feature>
<keyword evidence="2 4" id="KW-0238">DNA-binding</keyword>
<dbReference type="Proteomes" id="UP000217103">
    <property type="component" value="Unassembled WGS sequence"/>
</dbReference>